<dbReference type="KEGG" id="lak:106164749"/>
<dbReference type="InParanoid" id="A0A1S3IIZ5"/>
<gene>
    <name evidence="2" type="primary">LOC106164749</name>
</gene>
<dbReference type="InterPro" id="IPR035914">
    <property type="entry name" value="Sperma_CUB_dom_sf"/>
</dbReference>
<protein>
    <submittedName>
        <fullName evidence="2">Uncharacterized protein LOC106164749</fullName>
    </submittedName>
</protein>
<keyword evidence="1" id="KW-1185">Reference proteome</keyword>
<dbReference type="Gene3D" id="2.60.120.290">
    <property type="entry name" value="Spermadhesin, CUB domain"/>
    <property type="match status" value="1"/>
</dbReference>
<organism evidence="1 2">
    <name type="scientific">Lingula anatina</name>
    <name type="common">Brachiopod</name>
    <name type="synonym">Lingula unguis</name>
    <dbReference type="NCBI Taxonomy" id="7574"/>
    <lineage>
        <taxon>Eukaryota</taxon>
        <taxon>Metazoa</taxon>
        <taxon>Spiralia</taxon>
        <taxon>Lophotrochozoa</taxon>
        <taxon>Brachiopoda</taxon>
        <taxon>Linguliformea</taxon>
        <taxon>Lingulata</taxon>
        <taxon>Lingulida</taxon>
        <taxon>Linguloidea</taxon>
        <taxon>Lingulidae</taxon>
        <taxon>Lingula</taxon>
    </lineage>
</organism>
<dbReference type="PROSITE" id="PS51257">
    <property type="entry name" value="PROKAR_LIPOPROTEIN"/>
    <property type="match status" value="1"/>
</dbReference>
<evidence type="ECO:0000313" key="1">
    <source>
        <dbReference type="Proteomes" id="UP000085678"/>
    </source>
</evidence>
<accession>A0A1S3IIZ5</accession>
<dbReference type="GeneID" id="106164749"/>
<reference evidence="2" key="1">
    <citation type="submission" date="2025-08" db="UniProtKB">
        <authorList>
            <consortium name="RefSeq"/>
        </authorList>
    </citation>
    <scope>IDENTIFICATION</scope>
    <source>
        <tissue evidence="2">Gonads</tissue>
    </source>
</reference>
<dbReference type="SUPFAM" id="SSF49854">
    <property type="entry name" value="Spermadhesin, CUB domain"/>
    <property type="match status" value="1"/>
</dbReference>
<dbReference type="RefSeq" id="XP_013398215.1">
    <property type="nucleotide sequence ID" value="XM_013542761.1"/>
</dbReference>
<proteinExistence type="predicted"/>
<name>A0A1S3IIZ5_LINAN</name>
<dbReference type="Proteomes" id="UP000085678">
    <property type="component" value="Unplaced"/>
</dbReference>
<evidence type="ECO:0000313" key="2">
    <source>
        <dbReference type="RefSeq" id="XP_013398215.1"/>
    </source>
</evidence>
<sequence>MRFYSSSSSYGLNAYVYSVSMSSCAPYVNIYDGSSSTSSLLRTVSCTNTSSGTYYSTGRYLYVYYYRGYTTGQDFIIKIQRGSSLSSGSLNTYYLDNYLSHCSSQVTVDSSSTYYLDPAYSSNSYVSAPSSCYMRFYSSSSSYGLSAYVYSVSMSSCTPYVSIYDGSSSSSSLLVRDKM</sequence>
<dbReference type="AlphaFoldDB" id="A0A1S3IIZ5"/>